<dbReference type="SUPFAM" id="SSF51621">
    <property type="entry name" value="Phosphoenolpyruvate/pyruvate domain"/>
    <property type="match status" value="1"/>
</dbReference>
<evidence type="ECO:0000256" key="3">
    <source>
        <dbReference type="ARBA" id="ARBA00012618"/>
    </source>
</evidence>
<accession>H2AZP6</accession>
<dbReference type="InParanoid" id="H2AZP6"/>
<keyword evidence="6" id="KW-0566">Pantothenate biosynthesis</keyword>
<evidence type="ECO:0000256" key="5">
    <source>
        <dbReference type="ARBA" id="ARBA00049172"/>
    </source>
</evidence>
<keyword evidence="8" id="KW-1185">Reference proteome</keyword>
<organism evidence="7 8">
    <name type="scientific">Kazachstania africana (strain ATCC 22294 / BCRC 22015 / CBS 2517 / CECT 1963 / NBRC 1671 / NRRL Y-8276)</name>
    <name type="common">Yeast</name>
    <name type="synonym">Kluyveromyces africanus</name>
    <dbReference type="NCBI Taxonomy" id="1071382"/>
    <lineage>
        <taxon>Eukaryota</taxon>
        <taxon>Fungi</taxon>
        <taxon>Dikarya</taxon>
        <taxon>Ascomycota</taxon>
        <taxon>Saccharomycotina</taxon>
        <taxon>Saccharomycetes</taxon>
        <taxon>Saccharomycetales</taxon>
        <taxon>Saccharomycetaceae</taxon>
        <taxon>Kazachstania</taxon>
    </lineage>
</organism>
<dbReference type="eggNOG" id="KOG2949">
    <property type="taxonomic scope" value="Eukaryota"/>
</dbReference>
<dbReference type="Proteomes" id="UP000005220">
    <property type="component" value="Chromosome 9"/>
</dbReference>
<comment type="similarity">
    <text evidence="2 6">Belongs to the PanB family.</text>
</comment>
<dbReference type="AlphaFoldDB" id="H2AZP6"/>
<dbReference type="NCBIfam" id="TIGR00222">
    <property type="entry name" value="panB"/>
    <property type="match status" value="1"/>
</dbReference>
<dbReference type="FunCoup" id="H2AZP6">
    <property type="interactions" value="168"/>
</dbReference>
<comment type="pathway">
    <text evidence="1 6">Cofactor biosynthesis; (R)-pantothenate biosynthesis; (R)-pantoate from 3-methyl-2-oxobutanoate: step 1/2.</text>
</comment>
<dbReference type="Pfam" id="PF02548">
    <property type="entry name" value="Pantoate_transf"/>
    <property type="match status" value="1"/>
</dbReference>
<dbReference type="EC" id="2.1.2.11" evidence="3 6"/>
<reference evidence="7 8" key="1">
    <citation type="journal article" date="2011" name="Proc. Natl. Acad. Sci. U.S.A.">
        <title>Evolutionary erosion of yeast sex chromosomes by mating-type switching accidents.</title>
        <authorList>
            <person name="Gordon J.L."/>
            <person name="Armisen D."/>
            <person name="Proux-Wera E."/>
            <person name="Oheigeartaigh S.S."/>
            <person name="Byrne K.P."/>
            <person name="Wolfe K.H."/>
        </authorList>
    </citation>
    <scope>NUCLEOTIDE SEQUENCE [LARGE SCALE GENOMIC DNA]</scope>
    <source>
        <strain evidence="8">ATCC 22294 / BCRC 22015 / CBS 2517 / CECT 1963 / NBRC 1671 / NRRL Y-8276</strain>
    </source>
</reference>
<comment type="function">
    <text evidence="6">Catalyzes the reversible reaction in which hydroxymethyl group from 5,10-methylenetetrahydrofolate is transferred onto alpha-ketoisovalerate to form ketopantoate.</text>
</comment>
<dbReference type="HAMAP" id="MF_00156">
    <property type="entry name" value="PanB"/>
    <property type="match status" value="1"/>
</dbReference>
<evidence type="ECO:0000256" key="2">
    <source>
        <dbReference type="ARBA" id="ARBA00008676"/>
    </source>
</evidence>
<evidence type="ECO:0000256" key="4">
    <source>
        <dbReference type="ARBA" id="ARBA00022679"/>
    </source>
</evidence>
<dbReference type="HOGENOM" id="CLU_036645_0_1_1"/>
<dbReference type="PIRSF" id="PIRSF000388">
    <property type="entry name" value="Pantoate_hydroxy_MeTrfase"/>
    <property type="match status" value="1"/>
</dbReference>
<dbReference type="FunFam" id="3.20.20.60:FF:000003">
    <property type="entry name" value="3-methyl-2-oxobutanoate hydroxymethyltransferase"/>
    <property type="match status" value="1"/>
</dbReference>
<evidence type="ECO:0000313" key="8">
    <source>
        <dbReference type="Proteomes" id="UP000005220"/>
    </source>
</evidence>
<keyword evidence="4 6" id="KW-0808">Transferase</keyword>
<dbReference type="GO" id="GO:0015940">
    <property type="term" value="P:pantothenate biosynthetic process"/>
    <property type="evidence" value="ECO:0007669"/>
    <property type="project" value="UniProtKB-UniPathway"/>
</dbReference>
<evidence type="ECO:0000313" key="7">
    <source>
        <dbReference type="EMBL" id="CCF59846.1"/>
    </source>
</evidence>
<comment type="catalytic activity">
    <reaction evidence="5 6">
        <text>(6R)-5,10-methylene-5,6,7,8-tetrahydrofolate + 3-methyl-2-oxobutanoate + H2O = 2-dehydropantoate + (6S)-5,6,7,8-tetrahydrofolate</text>
        <dbReference type="Rhea" id="RHEA:11824"/>
        <dbReference type="ChEBI" id="CHEBI:11561"/>
        <dbReference type="ChEBI" id="CHEBI:11851"/>
        <dbReference type="ChEBI" id="CHEBI:15377"/>
        <dbReference type="ChEBI" id="CHEBI:15636"/>
        <dbReference type="ChEBI" id="CHEBI:57453"/>
        <dbReference type="EC" id="2.1.2.11"/>
    </reaction>
</comment>
<dbReference type="InterPro" id="IPR003700">
    <property type="entry name" value="Pantoate_hydroxy_MeTrfase"/>
</dbReference>
<dbReference type="GO" id="GO:0005739">
    <property type="term" value="C:mitochondrion"/>
    <property type="evidence" value="ECO:0007669"/>
    <property type="project" value="EnsemblFungi"/>
</dbReference>
<dbReference type="UniPathway" id="UPA00028">
    <property type="reaction ID" value="UER00003"/>
</dbReference>
<evidence type="ECO:0000256" key="1">
    <source>
        <dbReference type="ARBA" id="ARBA00005033"/>
    </source>
</evidence>
<dbReference type="KEGG" id="kaf:KAFR_0I00650"/>
<dbReference type="PANTHER" id="PTHR20881:SF0">
    <property type="entry name" value="3-METHYL-2-OXOBUTANOATE HYDROXYMETHYLTRANSFERASE"/>
    <property type="match status" value="1"/>
</dbReference>
<dbReference type="CDD" id="cd06557">
    <property type="entry name" value="KPHMT-like"/>
    <property type="match status" value="1"/>
</dbReference>
<dbReference type="PANTHER" id="PTHR20881">
    <property type="entry name" value="3-METHYL-2-OXOBUTANOATE HYDROXYMETHYLTRANSFERASE"/>
    <property type="match status" value="1"/>
</dbReference>
<name>H2AZP6_KAZAF</name>
<dbReference type="InterPro" id="IPR040442">
    <property type="entry name" value="Pyrv_kinase-like_dom_sf"/>
</dbReference>
<dbReference type="NCBIfam" id="NF001452">
    <property type="entry name" value="PRK00311.1"/>
    <property type="match status" value="1"/>
</dbReference>
<dbReference type="GO" id="GO:0003864">
    <property type="term" value="F:3-methyl-2-oxobutanoate hydroxymethyltransferase activity"/>
    <property type="evidence" value="ECO:0007669"/>
    <property type="project" value="UniProtKB-EC"/>
</dbReference>
<protein>
    <recommendedName>
        <fullName evidence="3 6">3-methyl-2-oxobutanoate hydroxymethyltransferase</fullName>
        <ecNumber evidence="3 6">2.1.2.11</ecNumber>
    </recommendedName>
</protein>
<proteinExistence type="inferred from homology"/>
<dbReference type="InterPro" id="IPR015813">
    <property type="entry name" value="Pyrv/PenolPyrv_kinase-like_dom"/>
</dbReference>
<dbReference type="GO" id="GO:0000287">
    <property type="term" value="F:magnesium ion binding"/>
    <property type="evidence" value="ECO:0007669"/>
    <property type="project" value="TreeGrafter"/>
</dbReference>
<dbReference type="OrthoDB" id="425211at2759"/>
<dbReference type="RefSeq" id="XP_003958981.1">
    <property type="nucleotide sequence ID" value="XM_003958932.1"/>
</dbReference>
<dbReference type="Gene3D" id="3.20.20.60">
    <property type="entry name" value="Phosphoenolpyruvate-binding domains"/>
    <property type="match status" value="1"/>
</dbReference>
<gene>
    <name evidence="7" type="primary">KAFR0I00650</name>
    <name evidence="7" type="ORF">KAFR_0I00650</name>
</gene>
<evidence type="ECO:0000256" key="6">
    <source>
        <dbReference type="RuleBase" id="RU362100"/>
    </source>
</evidence>
<sequence length="315" mass="35411">MSCIPRMHSVLTSFRRHYSAHIQDSIRRITIQDIQKKYKNGTHLTMCTAYDYITANWVHKSQCDMILVGDSLAMTSLGYDSTTDLPFDEFKYHVKSVCRTRGPSLIVVDMPFGSFEQSLEFGISNAVELMKLSSGVTSLKIEMGTYAKDKYTFQLIKELCSRGIPVMPHIGLTPQRAHSLSGFKVQASKDATAIRDLYETALKLQELGCWSCLLECVPHKVASFITSKLRIPTIGIGAGGGTSGQVLVVADMLDMQNNRVPRFVKKYNSLENIAVESLKKYNEDVTTNTFPETDLHAFKVKEDVWQDFVSQIENI</sequence>
<dbReference type="EMBL" id="HE650829">
    <property type="protein sequence ID" value="CCF59846.1"/>
    <property type="molecule type" value="Genomic_DNA"/>
</dbReference>
<dbReference type="GeneID" id="13883482"/>
<dbReference type="STRING" id="1071382.H2AZP6"/>